<comment type="caution">
    <text evidence="1">The sequence shown here is derived from an EMBL/GenBank/DDBJ whole genome shotgun (WGS) entry which is preliminary data.</text>
</comment>
<dbReference type="RefSeq" id="WP_310913615.1">
    <property type="nucleotide sequence ID" value="NZ_JAVLVT010000009.1"/>
</dbReference>
<protein>
    <submittedName>
        <fullName evidence="1">Uncharacterized protein</fullName>
    </submittedName>
</protein>
<organism evidence="1 2">
    <name type="scientific">Lipingzhangella rawalii</name>
    <dbReference type="NCBI Taxonomy" id="2055835"/>
    <lineage>
        <taxon>Bacteria</taxon>
        <taxon>Bacillati</taxon>
        <taxon>Actinomycetota</taxon>
        <taxon>Actinomycetes</taxon>
        <taxon>Streptosporangiales</taxon>
        <taxon>Nocardiopsidaceae</taxon>
        <taxon>Lipingzhangella</taxon>
    </lineage>
</organism>
<dbReference type="Proteomes" id="UP001250214">
    <property type="component" value="Unassembled WGS sequence"/>
</dbReference>
<evidence type="ECO:0000313" key="1">
    <source>
        <dbReference type="EMBL" id="MDS1272071.1"/>
    </source>
</evidence>
<sequence length="65" mass="7262">MSGYRDGAWPDRTVLVSIAGVVVVRAFVRSGRGTQEQEQGDSWIRAGLRFLVTRRDTPGPFQNLQ</sequence>
<reference evidence="2" key="1">
    <citation type="submission" date="2023-07" db="EMBL/GenBank/DDBJ databases">
        <title>Novel species in the genus Lipingzhangella isolated from Sambhar Salt Lake.</title>
        <authorList>
            <person name="Jiya N."/>
            <person name="Kajale S."/>
            <person name="Sharma A."/>
        </authorList>
    </citation>
    <scope>NUCLEOTIDE SEQUENCE [LARGE SCALE GENOMIC DNA]</scope>
    <source>
        <strain evidence="2">LS1_29</strain>
    </source>
</reference>
<name>A0ABU2H9X6_9ACTN</name>
<dbReference type="EMBL" id="JAVLVT010000009">
    <property type="protein sequence ID" value="MDS1272071.1"/>
    <property type="molecule type" value="Genomic_DNA"/>
</dbReference>
<proteinExistence type="predicted"/>
<gene>
    <name evidence="1" type="ORF">RIF23_17410</name>
</gene>
<keyword evidence="2" id="KW-1185">Reference proteome</keyword>
<evidence type="ECO:0000313" key="2">
    <source>
        <dbReference type="Proteomes" id="UP001250214"/>
    </source>
</evidence>
<accession>A0ABU2H9X6</accession>